<comment type="caution">
    <text evidence="1">The sequence shown here is derived from an EMBL/GenBank/DDBJ whole genome shotgun (WGS) entry which is preliminary data.</text>
</comment>
<protein>
    <submittedName>
        <fullName evidence="1">Uncharacterized protein</fullName>
    </submittedName>
</protein>
<evidence type="ECO:0000313" key="1">
    <source>
        <dbReference type="EMBL" id="GAA4713567.1"/>
    </source>
</evidence>
<accession>A0ABP8XRS6</accession>
<dbReference type="EMBL" id="BAABLO010000001">
    <property type="protein sequence ID" value="GAA4713567.1"/>
    <property type="molecule type" value="Genomic_DNA"/>
</dbReference>
<proteinExistence type="predicted"/>
<dbReference type="RefSeq" id="WP_345501247.1">
    <property type="nucleotide sequence ID" value="NZ_BAABLO010000001.1"/>
</dbReference>
<sequence>MAKTADGRPPLQRALDAATGLKPGTWESVEALALLAIEAKDLPEGARLRDAAHTAADGLKPGTWESVKALAWVARADRELPGTRSDGTA</sequence>
<keyword evidence="2" id="KW-1185">Reference proteome</keyword>
<reference evidence="2" key="1">
    <citation type="journal article" date="2019" name="Int. J. Syst. Evol. Microbiol.">
        <title>The Global Catalogue of Microorganisms (GCM) 10K type strain sequencing project: providing services to taxonomists for standard genome sequencing and annotation.</title>
        <authorList>
            <consortium name="The Broad Institute Genomics Platform"/>
            <consortium name="The Broad Institute Genome Sequencing Center for Infectious Disease"/>
            <person name="Wu L."/>
            <person name="Ma J."/>
        </authorList>
    </citation>
    <scope>NUCLEOTIDE SEQUENCE [LARGE SCALE GENOMIC DNA]</scope>
    <source>
        <strain evidence="2">JCM 18961</strain>
    </source>
</reference>
<dbReference type="Proteomes" id="UP001500556">
    <property type="component" value="Unassembled WGS sequence"/>
</dbReference>
<evidence type="ECO:0000313" key="2">
    <source>
        <dbReference type="Proteomes" id="UP001500556"/>
    </source>
</evidence>
<name>A0ABP8XRS6_9MICO</name>
<gene>
    <name evidence="1" type="ORF">GCM10025782_07250</name>
</gene>
<organism evidence="1 2">
    <name type="scientific">Pedococcus ginsenosidimutans</name>
    <dbReference type="NCBI Taxonomy" id="490570"/>
    <lineage>
        <taxon>Bacteria</taxon>
        <taxon>Bacillati</taxon>
        <taxon>Actinomycetota</taxon>
        <taxon>Actinomycetes</taxon>
        <taxon>Micrococcales</taxon>
        <taxon>Intrasporangiaceae</taxon>
        <taxon>Pedococcus</taxon>
    </lineage>
</organism>